<feature type="transmembrane region" description="Helical" evidence="11">
    <location>
        <begin position="276"/>
        <end position="294"/>
    </location>
</feature>
<keyword evidence="6" id="KW-0479">Metal-binding</keyword>
<evidence type="ECO:0000256" key="9">
    <source>
        <dbReference type="ARBA" id="ARBA00023004"/>
    </source>
</evidence>
<keyword evidence="10 11" id="KW-0472">Membrane</keyword>
<evidence type="ECO:0000256" key="8">
    <source>
        <dbReference type="ARBA" id="ARBA00022989"/>
    </source>
</evidence>
<dbReference type="InterPro" id="IPR043205">
    <property type="entry name" value="CYB561/CYBRD1-like"/>
</dbReference>
<dbReference type="PROSITE" id="PS50939">
    <property type="entry name" value="CYTOCHROME_B561"/>
    <property type="match status" value="1"/>
</dbReference>
<sequence length="316" mass="34780">MINRFLQKSTFLAKTCDLGINKGLLHVSSLAYMSADAFYCHLGGRSEQLTEGFPESSSYGEQTMPNTNLRAYDSLDQPPDAPEQRHNAFVPLVVVAQIAGLLAVILSIVWMGIYAGGFDWSQPDIVFNYHPVFMVLGLVFCFGDAMLVYRVFRMFPKLPVKVVHAILMLLSLLFAVVGLKAAFDSHNLRGIPNLYSIHSWVGITVAVLFALQWVIGLITFLVPSVPMRVRASVLPLHTSMGMIIFTGSICACISGITEKNFFSKSYSALNPAEQVGNALGVALVLFGALVIYLVSRYEYRRQEPPSAERTGFAALN</sequence>
<evidence type="ECO:0000256" key="2">
    <source>
        <dbReference type="ARBA" id="ARBA00004141"/>
    </source>
</evidence>
<evidence type="ECO:0000256" key="3">
    <source>
        <dbReference type="ARBA" id="ARBA00022448"/>
    </source>
</evidence>
<reference evidence="13" key="1">
    <citation type="submission" date="2016-01" db="EMBL/GenBank/DDBJ databases">
        <title>Reference transcriptome for the parasite Schistocephalus solidus: insights into the molecular evolution of parasitism.</title>
        <authorList>
            <person name="Hebert F.O."/>
            <person name="Grambauer S."/>
            <person name="Barber I."/>
            <person name="Landry C.R."/>
            <person name="Aubin-Horth N."/>
        </authorList>
    </citation>
    <scope>NUCLEOTIDE SEQUENCE</scope>
</reference>
<dbReference type="GO" id="GO:0016491">
    <property type="term" value="F:oxidoreductase activity"/>
    <property type="evidence" value="ECO:0007669"/>
    <property type="project" value="InterPro"/>
</dbReference>
<keyword evidence="9" id="KW-0408">Iron</keyword>
<dbReference type="GO" id="GO:0016020">
    <property type="term" value="C:membrane"/>
    <property type="evidence" value="ECO:0007669"/>
    <property type="project" value="UniProtKB-SubCell"/>
</dbReference>
<gene>
    <name evidence="13" type="primary">CYAC3</name>
    <name evidence="13" type="ORF">TR155786</name>
</gene>
<dbReference type="Pfam" id="PF03188">
    <property type="entry name" value="Cytochrom_B561"/>
    <property type="match status" value="1"/>
</dbReference>
<feature type="transmembrane region" description="Helical" evidence="11">
    <location>
        <begin position="195"/>
        <end position="222"/>
    </location>
</feature>
<comment type="subcellular location">
    <subcellularLocation>
        <location evidence="2">Membrane</location>
        <topology evidence="2">Multi-pass membrane protein</topology>
    </subcellularLocation>
</comment>
<dbReference type="GO" id="GO:0046872">
    <property type="term" value="F:metal ion binding"/>
    <property type="evidence" value="ECO:0007669"/>
    <property type="project" value="UniProtKB-KW"/>
</dbReference>
<dbReference type="InterPro" id="IPR006593">
    <property type="entry name" value="Cyt_b561/ferric_Rdtase_TM"/>
</dbReference>
<dbReference type="PANTHER" id="PTHR10106">
    <property type="entry name" value="CYTOCHROME B561-RELATED"/>
    <property type="match status" value="1"/>
</dbReference>
<evidence type="ECO:0000256" key="10">
    <source>
        <dbReference type="ARBA" id="ARBA00023136"/>
    </source>
</evidence>
<dbReference type="SMART" id="SM00665">
    <property type="entry name" value="B561"/>
    <property type="match status" value="1"/>
</dbReference>
<evidence type="ECO:0000256" key="11">
    <source>
        <dbReference type="SAM" id="Phobius"/>
    </source>
</evidence>
<evidence type="ECO:0000313" key="13">
    <source>
        <dbReference type="EMBL" id="JAP39682.1"/>
    </source>
</evidence>
<keyword evidence="7" id="KW-0249">Electron transport</keyword>
<keyword evidence="5 11" id="KW-0812">Transmembrane</keyword>
<organism evidence="13">
    <name type="scientific">Schistocephalus solidus</name>
    <name type="common">Tapeworm</name>
    <dbReference type="NCBI Taxonomy" id="70667"/>
    <lineage>
        <taxon>Eukaryota</taxon>
        <taxon>Metazoa</taxon>
        <taxon>Spiralia</taxon>
        <taxon>Lophotrochozoa</taxon>
        <taxon>Platyhelminthes</taxon>
        <taxon>Cestoda</taxon>
        <taxon>Eucestoda</taxon>
        <taxon>Diphyllobothriidea</taxon>
        <taxon>Diphyllobothriidae</taxon>
        <taxon>Schistocephalus</taxon>
    </lineage>
</organism>
<evidence type="ECO:0000256" key="4">
    <source>
        <dbReference type="ARBA" id="ARBA00022617"/>
    </source>
</evidence>
<evidence type="ECO:0000256" key="1">
    <source>
        <dbReference type="ARBA" id="ARBA00001970"/>
    </source>
</evidence>
<evidence type="ECO:0000256" key="5">
    <source>
        <dbReference type="ARBA" id="ARBA00022692"/>
    </source>
</evidence>
<evidence type="ECO:0000259" key="12">
    <source>
        <dbReference type="PROSITE" id="PS50939"/>
    </source>
</evidence>
<feature type="transmembrane region" description="Helical" evidence="11">
    <location>
        <begin position="234"/>
        <end position="256"/>
    </location>
</feature>
<proteinExistence type="predicted"/>
<accession>A0A0X3NVG9</accession>
<dbReference type="Gene3D" id="1.20.120.1770">
    <property type="match status" value="1"/>
</dbReference>
<dbReference type="FunFam" id="1.20.120.1770:FF:000001">
    <property type="entry name" value="Cytochrome b reductase 1"/>
    <property type="match status" value="1"/>
</dbReference>
<dbReference type="EMBL" id="GEEE01023543">
    <property type="protein sequence ID" value="JAP39682.1"/>
    <property type="molecule type" value="Transcribed_RNA"/>
</dbReference>
<dbReference type="PANTHER" id="PTHR10106:SF0">
    <property type="entry name" value="LD36721P"/>
    <property type="match status" value="1"/>
</dbReference>
<feature type="transmembrane region" description="Helical" evidence="11">
    <location>
        <begin position="133"/>
        <end position="152"/>
    </location>
</feature>
<feature type="transmembrane region" description="Helical" evidence="11">
    <location>
        <begin position="164"/>
        <end position="183"/>
    </location>
</feature>
<keyword evidence="8 11" id="KW-1133">Transmembrane helix</keyword>
<evidence type="ECO:0000256" key="7">
    <source>
        <dbReference type="ARBA" id="ARBA00022982"/>
    </source>
</evidence>
<dbReference type="AlphaFoldDB" id="A0A0X3NVG9"/>
<feature type="domain" description="Cytochrome b561" evidence="12">
    <location>
        <begin position="95"/>
        <end position="295"/>
    </location>
</feature>
<feature type="transmembrane region" description="Helical" evidence="11">
    <location>
        <begin position="89"/>
        <end position="113"/>
    </location>
</feature>
<keyword evidence="3" id="KW-0813">Transport</keyword>
<comment type="cofactor">
    <cofactor evidence="1">
        <name>heme b</name>
        <dbReference type="ChEBI" id="CHEBI:60344"/>
    </cofactor>
</comment>
<keyword evidence="4" id="KW-0349">Heme</keyword>
<evidence type="ECO:0000256" key="6">
    <source>
        <dbReference type="ARBA" id="ARBA00022723"/>
    </source>
</evidence>
<protein>
    <submittedName>
        <fullName evidence="13">Cytochrome b ascorbate-dependent protein 3</fullName>
    </submittedName>
</protein>
<name>A0A0X3NVG9_SCHSO</name>